<evidence type="ECO:0000313" key="4">
    <source>
        <dbReference type="Proteomes" id="UP000827889"/>
    </source>
</evidence>
<keyword evidence="2" id="KW-0808">Transferase</keyword>
<dbReference type="RefSeq" id="XP_048135602.1">
    <property type="nucleotide sequence ID" value="XM_048279645.1"/>
</dbReference>
<name>A0ABM3HG62_9MYRT</name>
<organism evidence="4 5">
    <name type="scientific">Rhodamnia argentea</name>
    <dbReference type="NCBI Taxonomy" id="178133"/>
    <lineage>
        <taxon>Eukaryota</taxon>
        <taxon>Viridiplantae</taxon>
        <taxon>Streptophyta</taxon>
        <taxon>Embryophyta</taxon>
        <taxon>Tracheophyta</taxon>
        <taxon>Spermatophyta</taxon>
        <taxon>Magnoliopsida</taxon>
        <taxon>eudicotyledons</taxon>
        <taxon>Gunneridae</taxon>
        <taxon>Pentapetalae</taxon>
        <taxon>rosids</taxon>
        <taxon>malvids</taxon>
        <taxon>Myrtales</taxon>
        <taxon>Myrtaceae</taxon>
        <taxon>Myrtoideae</taxon>
        <taxon>Myrteae</taxon>
        <taxon>Australasian group</taxon>
        <taxon>Rhodamnia</taxon>
    </lineage>
</organism>
<dbReference type="GeneID" id="125315211"/>
<dbReference type="PANTHER" id="PTHR31623">
    <property type="entry name" value="F21J9.9"/>
    <property type="match status" value="1"/>
</dbReference>
<sequence>MVNLRGRTDLLSHENSCGNLYTAVPWKCVLEVKKLGLRGLVGLMRDAITTSLAKLANAIDEEDLGEMVMHSVREFQEELRKDDADVLLFTSWCRFPLHRVDLGWGEPEFVSSLCSPFDSVTLMDHKEGDDDGGIVAQVSLTEGDMDLFCKQHDILQYASHK</sequence>
<evidence type="ECO:0000256" key="2">
    <source>
        <dbReference type="ARBA" id="ARBA00022679"/>
    </source>
</evidence>
<reference evidence="5" key="1">
    <citation type="submission" date="2025-08" db="UniProtKB">
        <authorList>
            <consortium name="RefSeq"/>
        </authorList>
    </citation>
    <scope>IDENTIFICATION</scope>
    <source>
        <tissue evidence="5">Leaf</tissue>
    </source>
</reference>
<evidence type="ECO:0000256" key="1">
    <source>
        <dbReference type="ARBA" id="ARBA00009861"/>
    </source>
</evidence>
<gene>
    <name evidence="5" type="primary">LOC125315211</name>
</gene>
<comment type="similarity">
    <text evidence="1">Belongs to the plant acyltransferase family.</text>
</comment>
<dbReference type="Gene3D" id="3.30.559.10">
    <property type="entry name" value="Chloramphenicol acetyltransferase-like domain"/>
    <property type="match status" value="1"/>
</dbReference>
<protein>
    <submittedName>
        <fullName evidence="5">Acetyl-CoA-benzylalcohol acetyltransferase-like</fullName>
    </submittedName>
</protein>
<evidence type="ECO:0000313" key="5">
    <source>
        <dbReference type="RefSeq" id="XP_048135602.1"/>
    </source>
</evidence>
<dbReference type="Pfam" id="PF02458">
    <property type="entry name" value="Transferase"/>
    <property type="match status" value="1"/>
</dbReference>
<evidence type="ECO:0000256" key="3">
    <source>
        <dbReference type="ARBA" id="ARBA00023315"/>
    </source>
</evidence>
<dbReference type="InterPro" id="IPR023213">
    <property type="entry name" value="CAT-like_dom_sf"/>
</dbReference>
<accession>A0ABM3HG62</accession>
<dbReference type="PANTHER" id="PTHR31623:SF83">
    <property type="entry name" value="ACETYL-COA-BENZYLALCOHOL ACETYLTRANSFERASE-LIKE"/>
    <property type="match status" value="1"/>
</dbReference>
<keyword evidence="4" id="KW-1185">Reference proteome</keyword>
<keyword evidence="3" id="KW-0012">Acyltransferase</keyword>
<dbReference type="Proteomes" id="UP000827889">
    <property type="component" value="Chromosome 5"/>
</dbReference>
<proteinExistence type="inferred from homology"/>